<reference evidence="2 3" key="1">
    <citation type="journal article" date="2016" name="Nat. Commun.">
        <title>Extremotolerant tardigrade genome and improved radiotolerance of human cultured cells by tardigrade-unique protein.</title>
        <authorList>
            <person name="Hashimoto T."/>
            <person name="Horikawa D.D."/>
            <person name="Saito Y."/>
            <person name="Kuwahara H."/>
            <person name="Kozuka-Hata H."/>
            <person name="Shin-I T."/>
            <person name="Minakuchi Y."/>
            <person name="Ohishi K."/>
            <person name="Motoyama A."/>
            <person name="Aizu T."/>
            <person name="Enomoto A."/>
            <person name="Kondo K."/>
            <person name="Tanaka S."/>
            <person name="Hara Y."/>
            <person name="Koshikawa S."/>
            <person name="Sagara H."/>
            <person name="Miura T."/>
            <person name="Yokobori S."/>
            <person name="Miyagawa K."/>
            <person name="Suzuki Y."/>
            <person name="Kubo T."/>
            <person name="Oyama M."/>
            <person name="Kohara Y."/>
            <person name="Fujiyama A."/>
            <person name="Arakawa K."/>
            <person name="Katayama T."/>
            <person name="Toyoda A."/>
            <person name="Kunieda T."/>
        </authorList>
    </citation>
    <scope>NUCLEOTIDE SEQUENCE [LARGE SCALE GENOMIC DNA]</scope>
    <source>
        <strain evidence="2 3">YOKOZUNA-1</strain>
    </source>
</reference>
<sequence length="148" mass="16740">MDSINPLNILKLLEMDYEQDFQPNDSPSDHDKLLKALIKGIHLKPIRIHHSLADFLDIHINEAGSPILAIEDDLQYELQISMPTFEEFEKSVAENNLLTGHREAHFEPTPNDRLGEPDSSATEPSSYELFVPRLPDPKVLSSQVADLD</sequence>
<evidence type="ECO:0000256" key="1">
    <source>
        <dbReference type="SAM" id="MobiDB-lite"/>
    </source>
</evidence>
<accession>A0A1D1W8E7</accession>
<proteinExistence type="predicted"/>
<comment type="caution">
    <text evidence="2">The sequence shown here is derived from an EMBL/GenBank/DDBJ whole genome shotgun (WGS) entry which is preliminary data.</text>
</comment>
<feature type="region of interest" description="Disordered" evidence="1">
    <location>
        <begin position="99"/>
        <end position="128"/>
    </location>
</feature>
<dbReference type="AlphaFoldDB" id="A0A1D1W8E7"/>
<evidence type="ECO:0000313" key="3">
    <source>
        <dbReference type="Proteomes" id="UP000186922"/>
    </source>
</evidence>
<protein>
    <submittedName>
        <fullName evidence="2">Uncharacterized protein</fullName>
    </submittedName>
</protein>
<name>A0A1D1W8E7_RAMVA</name>
<organism evidence="2 3">
    <name type="scientific">Ramazzottius varieornatus</name>
    <name type="common">Water bear</name>
    <name type="synonym">Tardigrade</name>
    <dbReference type="NCBI Taxonomy" id="947166"/>
    <lineage>
        <taxon>Eukaryota</taxon>
        <taxon>Metazoa</taxon>
        <taxon>Ecdysozoa</taxon>
        <taxon>Tardigrada</taxon>
        <taxon>Eutardigrada</taxon>
        <taxon>Parachela</taxon>
        <taxon>Hypsibioidea</taxon>
        <taxon>Ramazzottiidae</taxon>
        <taxon>Ramazzottius</taxon>
    </lineage>
</organism>
<dbReference type="EMBL" id="BDGG01000025">
    <property type="protein sequence ID" value="GAV09652.1"/>
    <property type="molecule type" value="Genomic_DNA"/>
</dbReference>
<evidence type="ECO:0000313" key="2">
    <source>
        <dbReference type="EMBL" id="GAV09652.1"/>
    </source>
</evidence>
<gene>
    <name evidence="2" type="primary">RvY_19156-1</name>
    <name evidence="2" type="synonym">RvY_19156.1</name>
    <name evidence="2" type="ORF">RvY_19156</name>
</gene>
<keyword evidence="3" id="KW-1185">Reference proteome</keyword>
<dbReference type="Proteomes" id="UP000186922">
    <property type="component" value="Unassembled WGS sequence"/>
</dbReference>